<evidence type="ECO:0000313" key="3">
    <source>
        <dbReference type="EMBL" id="KAK3935567.1"/>
    </source>
</evidence>
<dbReference type="Gene3D" id="3.40.50.1110">
    <property type="entry name" value="SGNH hydrolase"/>
    <property type="match status" value="1"/>
</dbReference>
<protein>
    <submittedName>
        <fullName evidence="3">Carbohydrate esterase</fullName>
    </submittedName>
</protein>
<dbReference type="PANTHER" id="PTHR30383">
    <property type="entry name" value="THIOESTERASE 1/PROTEASE 1/LYSOPHOSPHOLIPASE L1"/>
    <property type="match status" value="1"/>
</dbReference>
<dbReference type="CDD" id="cd01833">
    <property type="entry name" value="XynB_like"/>
    <property type="match status" value="1"/>
</dbReference>
<keyword evidence="1" id="KW-0732">Signal</keyword>
<sequence>MVFSLMNSLMLALASPLAHQGVAVHHFDLGARVLSPIGNGVPLRIMPLGASITWGMLSTDGNGYRNDLRTQLTAAGNLVNMVGNVHHGTMKDNDNEGWPGYRIDQVHAKATGSVPKWKPNVILLNAGTNDAGQNRNISAAGDRMEQLLTDLYSMSPRACIVLSTLLVNKKALTEANVLLINSQFRAVADKLRRAGRRLILVDMHGDDGPQILDMADDTHPNDEGYRKMANIWYAGLVQASNAGCLQRAETVPDVPDNGGS</sequence>
<evidence type="ECO:0000256" key="1">
    <source>
        <dbReference type="SAM" id="SignalP"/>
    </source>
</evidence>
<name>A0AAN6RZF6_9PEZI</name>
<dbReference type="PANTHER" id="PTHR30383:SF31">
    <property type="entry name" value="SGNH HYDROLASE-TYPE ESTERASE DOMAIN-CONTAINING PROTEIN-RELATED"/>
    <property type="match status" value="1"/>
</dbReference>
<proteinExistence type="predicted"/>
<feature type="domain" description="SGNH hydrolase-type esterase" evidence="2">
    <location>
        <begin position="48"/>
        <end position="226"/>
    </location>
</feature>
<feature type="chain" id="PRO_5042924443" evidence="1">
    <location>
        <begin position="24"/>
        <end position="260"/>
    </location>
</feature>
<dbReference type="SUPFAM" id="SSF52266">
    <property type="entry name" value="SGNH hydrolase"/>
    <property type="match status" value="1"/>
</dbReference>
<dbReference type="EMBL" id="MU853917">
    <property type="protein sequence ID" value="KAK3935567.1"/>
    <property type="molecule type" value="Genomic_DNA"/>
</dbReference>
<gene>
    <name evidence="3" type="ORF">QBC46DRAFT_367499</name>
</gene>
<dbReference type="InterPro" id="IPR051532">
    <property type="entry name" value="Ester_Hydrolysis_Enzymes"/>
</dbReference>
<organism evidence="3 4">
    <name type="scientific">Diplogelasinospora grovesii</name>
    <dbReference type="NCBI Taxonomy" id="303347"/>
    <lineage>
        <taxon>Eukaryota</taxon>
        <taxon>Fungi</taxon>
        <taxon>Dikarya</taxon>
        <taxon>Ascomycota</taxon>
        <taxon>Pezizomycotina</taxon>
        <taxon>Sordariomycetes</taxon>
        <taxon>Sordariomycetidae</taxon>
        <taxon>Sordariales</taxon>
        <taxon>Diplogelasinosporaceae</taxon>
        <taxon>Diplogelasinospora</taxon>
    </lineage>
</organism>
<reference evidence="4" key="1">
    <citation type="journal article" date="2023" name="Mol. Phylogenet. Evol.">
        <title>Genome-scale phylogeny and comparative genomics of the fungal order Sordariales.</title>
        <authorList>
            <person name="Hensen N."/>
            <person name="Bonometti L."/>
            <person name="Westerberg I."/>
            <person name="Brannstrom I.O."/>
            <person name="Guillou S."/>
            <person name="Cros-Aarteil S."/>
            <person name="Calhoun S."/>
            <person name="Haridas S."/>
            <person name="Kuo A."/>
            <person name="Mondo S."/>
            <person name="Pangilinan J."/>
            <person name="Riley R."/>
            <person name="LaButti K."/>
            <person name="Andreopoulos B."/>
            <person name="Lipzen A."/>
            <person name="Chen C."/>
            <person name="Yan M."/>
            <person name="Daum C."/>
            <person name="Ng V."/>
            <person name="Clum A."/>
            <person name="Steindorff A."/>
            <person name="Ohm R.A."/>
            <person name="Martin F."/>
            <person name="Silar P."/>
            <person name="Natvig D.O."/>
            <person name="Lalanne C."/>
            <person name="Gautier V."/>
            <person name="Ament-Velasquez S.L."/>
            <person name="Kruys A."/>
            <person name="Hutchinson M.I."/>
            <person name="Powell A.J."/>
            <person name="Barry K."/>
            <person name="Miller A.N."/>
            <person name="Grigoriev I.V."/>
            <person name="Debuchy R."/>
            <person name="Gladieux P."/>
            <person name="Hiltunen Thoren M."/>
            <person name="Johannesson H."/>
        </authorList>
    </citation>
    <scope>NUCLEOTIDE SEQUENCE [LARGE SCALE GENOMIC DNA]</scope>
    <source>
        <strain evidence="4">CBS 340.73</strain>
    </source>
</reference>
<dbReference type="InterPro" id="IPR036514">
    <property type="entry name" value="SGNH_hydro_sf"/>
</dbReference>
<dbReference type="FunFam" id="3.40.50.1110:FF:000020">
    <property type="entry name" value="Esterase, putative (AFU_orthologue AFUA_1G03170)"/>
    <property type="match status" value="1"/>
</dbReference>
<dbReference type="Pfam" id="PF13472">
    <property type="entry name" value="Lipase_GDSL_2"/>
    <property type="match status" value="1"/>
</dbReference>
<dbReference type="InterPro" id="IPR013830">
    <property type="entry name" value="SGNH_hydro"/>
</dbReference>
<dbReference type="Proteomes" id="UP001303473">
    <property type="component" value="Unassembled WGS sequence"/>
</dbReference>
<accession>A0AAN6RZF6</accession>
<feature type="signal peptide" evidence="1">
    <location>
        <begin position="1"/>
        <end position="23"/>
    </location>
</feature>
<dbReference type="GO" id="GO:0004622">
    <property type="term" value="F:phosphatidylcholine lysophospholipase activity"/>
    <property type="evidence" value="ECO:0007669"/>
    <property type="project" value="TreeGrafter"/>
</dbReference>
<keyword evidence="4" id="KW-1185">Reference proteome</keyword>
<evidence type="ECO:0000259" key="2">
    <source>
        <dbReference type="Pfam" id="PF13472"/>
    </source>
</evidence>
<comment type="caution">
    <text evidence="3">The sequence shown here is derived from an EMBL/GenBank/DDBJ whole genome shotgun (WGS) entry which is preliminary data.</text>
</comment>
<dbReference type="AlphaFoldDB" id="A0AAN6RZF6"/>
<evidence type="ECO:0000313" key="4">
    <source>
        <dbReference type="Proteomes" id="UP001303473"/>
    </source>
</evidence>